<feature type="topological domain" description="Periplasmic" evidence="9">
    <location>
        <position position="178"/>
    </location>
</feature>
<sequence>MNRNSLLLNLSLLKTHPAFRAVFLARFISIVSLGLLGVAVPVQIQTLTGSSLQVGLAVTLTGSAMFIGLMMGGVLADRHERRRLILLARSTCGVGFIGLTINAALPEPSLAAIYLLGVWDGFFGALGVTALLAATPALVGRENLMQASAITMLTVRLGSVISPMIGGLLLASGGVVWNYALASVGTFITLLPLLSLPKLAPPPQARENPLLSLWNGLRFLVGHPVIGGIALVGALLTMASAVRVLYPALAGHWNMSAAQIGLMYAAVPLGAAIGALTSGRIAHHVRPGMIMLGTGIVSFISIGVFSLMPVWGLGLACLALFGYLSAISSLLQYTLIQTLTPDGMLGRINGLWTAQNVTGDAIGAAILGGMTVALTPVAAASYGGLALTLCGVVLAIVLVQLRGYLQAAPEQTEAATVK</sequence>
<comment type="similarity">
    <text evidence="8">Belongs to the major facilitator superfamily. Drug:H(+) antiporter-3 (DHA3) (TC 2.A.1.21) family.</text>
</comment>
<comment type="subcellular location">
    <subcellularLocation>
        <location evidence="9">Cell inner membrane</location>
        <topology evidence="9">Multi-pass membrane protein</topology>
    </subcellularLocation>
    <subcellularLocation>
        <location evidence="1">Cell membrane</location>
        <topology evidence="1">Multi-pass membrane protein</topology>
    </subcellularLocation>
</comment>
<feature type="transmembrane region" description="Helical" evidence="10">
    <location>
        <begin position="217"/>
        <end position="246"/>
    </location>
</feature>
<feature type="topological domain" description="Cytoplasmic" evidence="9">
    <location>
        <begin position="337"/>
        <end position="356"/>
    </location>
</feature>
<keyword evidence="3 9" id="KW-1003">Cell membrane</keyword>
<dbReference type="PROSITE" id="PS50850">
    <property type="entry name" value="MFS"/>
    <property type="match status" value="1"/>
</dbReference>
<feature type="transmembrane region" description="Helical" evidence="10">
    <location>
        <begin position="258"/>
        <end position="277"/>
    </location>
</feature>
<dbReference type="STRING" id="1006004.GBAG_0939"/>
<dbReference type="PANTHER" id="PTHR23513">
    <property type="entry name" value="INTEGRAL MEMBRANE EFFLUX PROTEIN-RELATED"/>
    <property type="match status" value="1"/>
</dbReference>
<reference evidence="12 13" key="1">
    <citation type="submission" date="2014-05" db="EMBL/GenBank/DDBJ databases">
        <title>ATOL: Assembling a taxonomically balanced genome-scale reconstruction of the evolutionary history of the Enterobacteriaceae.</title>
        <authorList>
            <person name="Plunkett G.III."/>
            <person name="Neeno-Eckwall E.C."/>
            <person name="Glasner J.D."/>
            <person name="Perna N.T."/>
        </authorList>
    </citation>
    <scope>NUCLEOTIDE SEQUENCE [LARGE SCALE GENOMIC DNA]</scope>
    <source>
        <strain evidence="12 13">ATCC 33320</strain>
    </source>
</reference>
<evidence type="ECO:0000256" key="5">
    <source>
        <dbReference type="ARBA" id="ARBA00022692"/>
    </source>
</evidence>
<dbReference type="HAMAP" id="MF_01436">
    <property type="entry name" value="MFS_EntS"/>
    <property type="match status" value="1"/>
</dbReference>
<dbReference type="EMBL" id="JMPI01000020">
    <property type="protein sequence ID" value="KFC83500.1"/>
    <property type="molecule type" value="Genomic_DNA"/>
</dbReference>
<evidence type="ECO:0000256" key="2">
    <source>
        <dbReference type="ARBA" id="ARBA00022448"/>
    </source>
</evidence>
<dbReference type="GO" id="GO:0042931">
    <property type="term" value="F:enterobactin transmembrane transporter activity"/>
    <property type="evidence" value="ECO:0007669"/>
    <property type="project" value="InterPro"/>
</dbReference>
<proteinExistence type="inferred from homology"/>
<name>A0A085GIF5_9ENTR</name>
<feature type="transmembrane region" description="Helical" evidence="10">
    <location>
        <begin position="313"/>
        <end position="336"/>
    </location>
</feature>
<dbReference type="Proteomes" id="UP000028653">
    <property type="component" value="Unassembled WGS sequence"/>
</dbReference>
<feature type="transmembrane region" description="Helical" evidence="10">
    <location>
        <begin position="147"/>
        <end position="170"/>
    </location>
</feature>
<comment type="caution">
    <text evidence="12">The sequence shown here is derived from an EMBL/GenBank/DDBJ whole genome shotgun (WGS) entry which is preliminary data.</text>
</comment>
<keyword evidence="13" id="KW-1185">Reference proteome</keyword>
<feature type="topological domain" description="Cytoplasmic" evidence="9">
    <location>
        <begin position="131"/>
        <end position="156"/>
    </location>
</feature>
<evidence type="ECO:0000313" key="13">
    <source>
        <dbReference type="Proteomes" id="UP000028653"/>
    </source>
</evidence>
<evidence type="ECO:0000256" key="6">
    <source>
        <dbReference type="ARBA" id="ARBA00022989"/>
    </source>
</evidence>
<gene>
    <name evidence="9 12" type="primary">entS</name>
    <name evidence="12" type="ORF">GBAG_0939</name>
</gene>
<evidence type="ECO:0000256" key="4">
    <source>
        <dbReference type="ARBA" id="ARBA00022519"/>
    </source>
</evidence>
<dbReference type="OrthoDB" id="7283966at2"/>
<dbReference type="GO" id="GO:0005886">
    <property type="term" value="C:plasma membrane"/>
    <property type="evidence" value="ECO:0007669"/>
    <property type="project" value="UniProtKB-SubCell"/>
</dbReference>
<evidence type="ECO:0000259" key="11">
    <source>
        <dbReference type="PROSITE" id="PS50850"/>
    </source>
</evidence>
<protein>
    <recommendedName>
        <fullName evidence="9">Enterobactin exporter EntS</fullName>
    </recommendedName>
</protein>
<dbReference type="RefSeq" id="WP_034493815.1">
    <property type="nucleotide sequence ID" value="NZ_JMPI01000020.1"/>
</dbReference>
<feature type="topological domain" description="Periplasmic" evidence="9">
    <location>
        <begin position="240"/>
        <end position="256"/>
    </location>
</feature>
<evidence type="ECO:0000256" key="1">
    <source>
        <dbReference type="ARBA" id="ARBA00004651"/>
    </source>
</evidence>
<dbReference type="AlphaFoldDB" id="A0A085GIF5"/>
<feature type="topological domain" description="Periplasmic" evidence="9">
    <location>
        <begin position="308"/>
        <end position="313"/>
    </location>
</feature>
<feature type="transmembrane region" description="Helical" evidence="10">
    <location>
        <begin position="21"/>
        <end position="42"/>
    </location>
</feature>
<keyword evidence="2 9" id="KW-0813">Transport</keyword>
<accession>A0A085GIF5</accession>
<feature type="topological domain" description="Periplasmic" evidence="9">
    <location>
        <begin position="105"/>
        <end position="109"/>
    </location>
</feature>
<feature type="topological domain" description="Periplasmic" evidence="9">
    <location>
        <begin position="43"/>
        <end position="55"/>
    </location>
</feature>
<organism evidence="12 13">
    <name type="scientific">Buttiauxella agrestis ATCC 33320</name>
    <dbReference type="NCBI Taxonomy" id="1006004"/>
    <lineage>
        <taxon>Bacteria</taxon>
        <taxon>Pseudomonadati</taxon>
        <taxon>Pseudomonadota</taxon>
        <taxon>Gammaproteobacteria</taxon>
        <taxon>Enterobacterales</taxon>
        <taxon>Enterobacteriaceae</taxon>
        <taxon>Buttiauxella</taxon>
    </lineage>
</organism>
<dbReference type="NCBIfam" id="NF007792">
    <property type="entry name" value="PRK10489.1"/>
    <property type="match status" value="1"/>
</dbReference>
<feature type="topological domain" description="Cytoplasmic" evidence="9">
    <location>
        <begin position="77"/>
        <end position="83"/>
    </location>
</feature>
<dbReference type="SUPFAM" id="SSF103473">
    <property type="entry name" value="MFS general substrate transporter"/>
    <property type="match status" value="1"/>
</dbReference>
<feature type="transmembrane region" description="Helical" evidence="10">
    <location>
        <begin position="380"/>
        <end position="399"/>
    </location>
</feature>
<dbReference type="CDD" id="cd06173">
    <property type="entry name" value="MFS_MefA_like"/>
    <property type="match status" value="1"/>
</dbReference>
<keyword evidence="5 9" id="KW-0812">Transmembrane</keyword>
<feature type="topological domain" description="Cytoplasmic" evidence="9">
    <location>
        <begin position="200"/>
        <end position="218"/>
    </location>
</feature>
<feature type="transmembrane region" description="Helical" evidence="10">
    <location>
        <begin position="289"/>
        <end position="307"/>
    </location>
</feature>
<dbReference type="Pfam" id="PF07690">
    <property type="entry name" value="MFS_1"/>
    <property type="match status" value="1"/>
</dbReference>
<evidence type="ECO:0000313" key="12">
    <source>
        <dbReference type="EMBL" id="KFC83500.1"/>
    </source>
</evidence>
<dbReference type="InterPro" id="IPR036259">
    <property type="entry name" value="MFS_trans_sf"/>
</dbReference>
<dbReference type="InterPro" id="IPR011701">
    <property type="entry name" value="MFS"/>
</dbReference>
<feature type="topological domain" description="Cytoplasmic" evidence="9">
    <location>
        <begin position="1"/>
        <end position="21"/>
    </location>
</feature>
<evidence type="ECO:0000256" key="10">
    <source>
        <dbReference type="SAM" id="Phobius"/>
    </source>
</evidence>
<dbReference type="PANTHER" id="PTHR23513:SF9">
    <property type="entry name" value="ENTEROBACTIN EXPORTER ENTS"/>
    <property type="match status" value="1"/>
</dbReference>
<dbReference type="InterPro" id="IPR023722">
    <property type="entry name" value="Enterobactin_exp_EntS"/>
</dbReference>
<keyword evidence="6 9" id="KW-1133">Transmembrane helix</keyword>
<comment type="function">
    <text evidence="9">Component of an export pathway for enterobactin.</text>
</comment>
<dbReference type="eggNOG" id="COG0477">
    <property type="taxonomic scope" value="Bacteria"/>
</dbReference>
<feature type="domain" description="Major facilitator superfamily (MFS) profile" evidence="11">
    <location>
        <begin position="18"/>
        <end position="409"/>
    </location>
</feature>
<feature type="transmembrane region" description="Helical" evidence="10">
    <location>
        <begin position="54"/>
        <end position="74"/>
    </location>
</feature>
<dbReference type="Gene3D" id="1.20.1250.20">
    <property type="entry name" value="MFS general substrate transporter like domains"/>
    <property type="match status" value="1"/>
</dbReference>
<keyword evidence="7 9" id="KW-0472">Membrane</keyword>
<evidence type="ECO:0000256" key="8">
    <source>
        <dbReference type="ARBA" id="ARBA00038075"/>
    </source>
</evidence>
<feature type="transmembrane region" description="Helical" evidence="10">
    <location>
        <begin position="86"/>
        <end position="105"/>
    </location>
</feature>
<feature type="topological domain" description="Periplasmic" evidence="9">
    <location>
        <position position="378"/>
    </location>
</feature>
<keyword evidence="4 9" id="KW-0997">Cell inner membrane</keyword>
<evidence type="ECO:0000256" key="9">
    <source>
        <dbReference type="HAMAP-Rule" id="MF_01436"/>
    </source>
</evidence>
<feature type="topological domain" description="Cytoplasmic" evidence="9">
    <location>
        <begin position="400"/>
        <end position="418"/>
    </location>
</feature>
<dbReference type="InterPro" id="IPR020846">
    <property type="entry name" value="MFS_dom"/>
</dbReference>
<feature type="topological domain" description="Cytoplasmic" evidence="9">
    <location>
        <begin position="278"/>
        <end position="287"/>
    </location>
</feature>
<feature type="transmembrane region" description="Helical" evidence="10">
    <location>
        <begin position="111"/>
        <end position="135"/>
    </location>
</feature>
<comment type="similarity">
    <text evidence="9">Belongs to the major facilitator superfamily. EntS (TC 2.A.1.38) family.</text>
</comment>
<evidence type="ECO:0000256" key="3">
    <source>
        <dbReference type="ARBA" id="ARBA00022475"/>
    </source>
</evidence>
<evidence type="ECO:0000256" key="7">
    <source>
        <dbReference type="ARBA" id="ARBA00023136"/>
    </source>
</evidence>